<keyword evidence="5 6" id="KW-0472">Membrane</keyword>
<keyword evidence="3 6" id="KW-0812">Transmembrane</keyword>
<organism evidence="7 8">
    <name type="scientific">Candidatus Zymogenus saltonus</name>
    <dbReference type="NCBI Taxonomy" id="2844893"/>
    <lineage>
        <taxon>Bacteria</taxon>
        <taxon>Deltaproteobacteria</taxon>
        <taxon>Candidatus Zymogenia</taxon>
        <taxon>Candidatus Zymogeniales</taxon>
        <taxon>Candidatus Zymogenaceae</taxon>
        <taxon>Candidatus Zymogenus</taxon>
    </lineage>
</organism>
<dbReference type="InterPro" id="IPR002797">
    <property type="entry name" value="Polysacc_synth"/>
</dbReference>
<name>A0A9D8KG18_9DELT</name>
<dbReference type="EMBL" id="JAFGIX010000077">
    <property type="protein sequence ID" value="MBN1574390.1"/>
    <property type="molecule type" value="Genomic_DNA"/>
</dbReference>
<dbReference type="PANTHER" id="PTHR30250:SF27">
    <property type="entry name" value="POLYSACCHARIDE BIOSYNTHESIS PROTEIN"/>
    <property type="match status" value="1"/>
</dbReference>
<feature type="transmembrane region" description="Helical" evidence="6">
    <location>
        <begin position="305"/>
        <end position="325"/>
    </location>
</feature>
<evidence type="ECO:0000256" key="4">
    <source>
        <dbReference type="ARBA" id="ARBA00022989"/>
    </source>
</evidence>
<sequence>MSNLAKRLVKGAGIVFIMTMLNTFFGFMVRIVLARNLTLEDFGFFYAVIAFLGLVGLLKNLGVNQAIIKFIPDFLVQKDFGKVKTSILFSLGFSITTSAVVVSALYYFSNEIATGYFKDPNVETVFRIFLVFFVVQLLVSSISSIFNAFQRPILLSYSGVFINLFFFIPIYFSDKLDISRVAWYYNGVHMVVLVTNIVLLLNVFNIFRYQSSGFIPVVKKLIPFGAATTASTIVSHTTMRVDTIFLTYFQDLKTVGIYSVLTPFRTIFKVAGSSISKIFFPMTSELYGQGKTKELINTLKMIQKYIILLMMPFTVVFFAYTEFIIEALYGVKFVEGVFAARLIVLASIIQPIYIVNVGTINGLGKPMKNTQIITITGIINFLLNMILIPIWSYNGAAIAVLLNKIIVFAVTNIVIYRLIGFRFDFYLILKVLLAGAAMYIFLVFAKTCFYDTILWLAIVQYIAASILGLVVYLALCFPLKAATIDEVVKMSKLVFKR</sequence>
<feature type="transmembrane region" description="Helical" evidence="6">
    <location>
        <begin position="372"/>
        <end position="391"/>
    </location>
</feature>
<feature type="transmembrane region" description="Helical" evidence="6">
    <location>
        <begin position="184"/>
        <end position="204"/>
    </location>
</feature>
<gene>
    <name evidence="7" type="ORF">JW984_14415</name>
</gene>
<reference evidence="7" key="2">
    <citation type="submission" date="2021-01" db="EMBL/GenBank/DDBJ databases">
        <authorList>
            <person name="Hahn C.R."/>
            <person name="Youssef N.H."/>
            <person name="Elshahed M."/>
        </authorList>
    </citation>
    <scope>NUCLEOTIDE SEQUENCE</scope>
    <source>
        <strain evidence="7">Zod_Metabat.24</strain>
    </source>
</reference>
<evidence type="ECO:0000256" key="2">
    <source>
        <dbReference type="ARBA" id="ARBA00022475"/>
    </source>
</evidence>
<evidence type="ECO:0000256" key="5">
    <source>
        <dbReference type="ARBA" id="ARBA00023136"/>
    </source>
</evidence>
<dbReference type="GO" id="GO:0005886">
    <property type="term" value="C:plasma membrane"/>
    <property type="evidence" value="ECO:0007669"/>
    <property type="project" value="UniProtKB-SubCell"/>
</dbReference>
<dbReference type="InterPro" id="IPR050833">
    <property type="entry name" value="Poly_Biosynth_Transport"/>
</dbReference>
<comment type="subcellular location">
    <subcellularLocation>
        <location evidence="1">Cell membrane</location>
        <topology evidence="1">Multi-pass membrane protein</topology>
    </subcellularLocation>
</comment>
<feature type="transmembrane region" description="Helical" evidence="6">
    <location>
        <begin position="426"/>
        <end position="447"/>
    </location>
</feature>
<protein>
    <submittedName>
        <fullName evidence="7">Oligosaccharide flippase family protein</fullName>
    </submittedName>
</protein>
<feature type="transmembrane region" description="Helical" evidence="6">
    <location>
        <begin position="453"/>
        <end position="475"/>
    </location>
</feature>
<dbReference type="AlphaFoldDB" id="A0A9D8KG18"/>
<feature type="transmembrane region" description="Helical" evidence="6">
    <location>
        <begin position="337"/>
        <end position="360"/>
    </location>
</feature>
<reference evidence="7" key="1">
    <citation type="journal article" date="2021" name="Environ. Microbiol.">
        <title>Genomic characterization of three novel Desulfobacterota classes expand the metabolic and phylogenetic diversity of the phylum.</title>
        <authorList>
            <person name="Murphy C.L."/>
            <person name="Biggerstaff J."/>
            <person name="Eichhorn A."/>
            <person name="Ewing E."/>
            <person name="Shahan R."/>
            <person name="Soriano D."/>
            <person name="Stewart S."/>
            <person name="VanMol K."/>
            <person name="Walker R."/>
            <person name="Walters P."/>
            <person name="Elshahed M.S."/>
            <person name="Youssef N.H."/>
        </authorList>
    </citation>
    <scope>NUCLEOTIDE SEQUENCE</scope>
    <source>
        <strain evidence="7">Zod_Metabat.24</strain>
    </source>
</reference>
<comment type="caution">
    <text evidence="7">The sequence shown here is derived from an EMBL/GenBank/DDBJ whole genome shotgun (WGS) entry which is preliminary data.</text>
</comment>
<feature type="transmembrane region" description="Helical" evidence="6">
    <location>
        <begin position="12"/>
        <end position="32"/>
    </location>
</feature>
<accession>A0A9D8KG18</accession>
<dbReference type="Pfam" id="PF01943">
    <property type="entry name" value="Polysacc_synt"/>
    <property type="match status" value="1"/>
</dbReference>
<feature type="transmembrane region" description="Helical" evidence="6">
    <location>
        <begin position="128"/>
        <end position="146"/>
    </location>
</feature>
<feature type="transmembrane region" description="Helical" evidence="6">
    <location>
        <begin position="44"/>
        <end position="67"/>
    </location>
</feature>
<evidence type="ECO:0000256" key="3">
    <source>
        <dbReference type="ARBA" id="ARBA00022692"/>
    </source>
</evidence>
<evidence type="ECO:0000313" key="8">
    <source>
        <dbReference type="Proteomes" id="UP000809273"/>
    </source>
</evidence>
<keyword evidence="4 6" id="KW-1133">Transmembrane helix</keyword>
<feature type="transmembrane region" description="Helical" evidence="6">
    <location>
        <begin position="397"/>
        <end position="419"/>
    </location>
</feature>
<evidence type="ECO:0000256" key="6">
    <source>
        <dbReference type="SAM" id="Phobius"/>
    </source>
</evidence>
<evidence type="ECO:0000256" key="1">
    <source>
        <dbReference type="ARBA" id="ARBA00004651"/>
    </source>
</evidence>
<keyword evidence="2" id="KW-1003">Cell membrane</keyword>
<evidence type="ECO:0000313" key="7">
    <source>
        <dbReference type="EMBL" id="MBN1574390.1"/>
    </source>
</evidence>
<proteinExistence type="predicted"/>
<feature type="transmembrane region" description="Helical" evidence="6">
    <location>
        <begin position="87"/>
        <end position="108"/>
    </location>
</feature>
<dbReference type="PANTHER" id="PTHR30250">
    <property type="entry name" value="PST FAMILY PREDICTED COLANIC ACID TRANSPORTER"/>
    <property type="match status" value="1"/>
</dbReference>
<dbReference type="Proteomes" id="UP000809273">
    <property type="component" value="Unassembled WGS sequence"/>
</dbReference>
<feature type="transmembrane region" description="Helical" evidence="6">
    <location>
        <begin position="153"/>
        <end position="172"/>
    </location>
</feature>